<reference evidence="2" key="1">
    <citation type="submission" date="2019-10" db="EMBL/GenBank/DDBJ databases">
        <title>The sequence and de novo assembly of the wild yak genome.</title>
        <authorList>
            <person name="Liu Y."/>
        </authorList>
    </citation>
    <scope>NUCLEOTIDE SEQUENCE [LARGE SCALE GENOMIC DNA]</scope>
    <source>
        <strain evidence="2">WY2019</strain>
    </source>
</reference>
<evidence type="ECO:0000313" key="2">
    <source>
        <dbReference type="EMBL" id="MXQ79746.1"/>
    </source>
</evidence>
<proteinExistence type="predicted"/>
<feature type="region of interest" description="Disordered" evidence="1">
    <location>
        <begin position="1"/>
        <end position="27"/>
    </location>
</feature>
<evidence type="ECO:0000313" key="3">
    <source>
        <dbReference type="Proteomes" id="UP000322234"/>
    </source>
</evidence>
<dbReference type="Proteomes" id="UP000322234">
    <property type="component" value="Unassembled WGS sequence"/>
</dbReference>
<comment type="caution">
    <text evidence="2">The sequence shown here is derived from an EMBL/GenBank/DDBJ whole genome shotgun (WGS) entry which is preliminary data.</text>
</comment>
<feature type="compositionally biased region" description="Basic and acidic residues" evidence="1">
    <location>
        <begin position="18"/>
        <end position="27"/>
    </location>
</feature>
<protein>
    <submittedName>
        <fullName evidence="2">Uncharacterized protein</fullName>
    </submittedName>
</protein>
<organism evidence="2 3">
    <name type="scientific">Bos mutus</name>
    <name type="common">wild yak</name>
    <dbReference type="NCBI Taxonomy" id="72004"/>
    <lineage>
        <taxon>Eukaryota</taxon>
        <taxon>Metazoa</taxon>
        <taxon>Chordata</taxon>
        <taxon>Craniata</taxon>
        <taxon>Vertebrata</taxon>
        <taxon>Euteleostomi</taxon>
        <taxon>Mammalia</taxon>
        <taxon>Eutheria</taxon>
        <taxon>Laurasiatheria</taxon>
        <taxon>Artiodactyla</taxon>
        <taxon>Ruminantia</taxon>
        <taxon>Pecora</taxon>
        <taxon>Bovidae</taxon>
        <taxon>Bovinae</taxon>
        <taxon>Bos</taxon>
    </lineage>
</organism>
<dbReference type="AlphaFoldDB" id="A0A6B0QTL2"/>
<gene>
    <name evidence="2" type="ORF">E5288_WYG006934</name>
</gene>
<evidence type="ECO:0000256" key="1">
    <source>
        <dbReference type="SAM" id="MobiDB-lite"/>
    </source>
</evidence>
<name>A0A6B0QTL2_9CETA</name>
<keyword evidence="3" id="KW-1185">Reference proteome</keyword>
<sequence>MPAPARRTRCLGSSTTSTERDRRMRKREKDVLGPNHALRRDKGAIMDQVRRLLCEKTDLLSQACPPACPVAFPEIFRYCEGCFRPPWKIWAT</sequence>
<dbReference type="EMBL" id="VBQZ03000002">
    <property type="protein sequence ID" value="MXQ79746.1"/>
    <property type="molecule type" value="Genomic_DNA"/>
</dbReference>
<accession>A0A6B0QTL2</accession>